<dbReference type="AlphaFoldDB" id="A0A067PVR1"/>
<evidence type="ECO:0000256" key="4">
    <source>
        <dbReference type="SAM" id="SignalP"/>
    </source>
</evidence>
<feature type="chain" id="PRO_5001643486" description="Major royal jelly protein" evidence="4">
    <location>
        <begin position="21"/>
        <end position="425"/>
    </location>
</feature>
<dbReference type="InterPro" id="IPR017996">
    <property type="entry name" value="MRJP/yellow-related"/>
</dbReference>
<protein>
    <recommendedName>
        <fullName evidence="7">Major royal jelly protein</fullName>
    </recommendedName>
</protein>
<comment type="subcellular location">
    <subcellularLocation>
        <location evidence="1">Secreted</location>
    </subcellularLocation>
</comment>
<dbReference type="OrthoDB" id="7776143at2759"/>
<dbReference type="EMBL" id="KL197716">
    <property type="protein sequence ID" value="KDQ58913.1"/>
    <property type="molecule type" value="Genomic_DNA"/>
</dbReference>
<reference evidence="6" key="1">
    <citation type="journal article" date="2014" name="Proc. Natl. Acad. Sci. U.S.A.">
        <title>Extensive sampling of basidiomycete genomes demonstrates inadequacy of the white-rot/brown-rot paradigm for wood decay fungi.</title>
        <authorList>
            <person name="Riley R."/>
            <person name="Salamov A.A."/>
            <person name="Brown D.W."/>
            <person name="Nagy L.G."/>
            <person name="Floudas D."/>
            <person name="Held B.W."/>
            <person name="Levasseur A."/>
            <person name="Lombard V."/>
            <person name="Morin E."/>
            <person name="Otillar R."/>
            <person name="Lindquist E.A."/>
            <person name="Sun H."/>
            <person name="LaButti K.M."/>
            <person name="Schmutz J."/>
            <person name="Jabbour D."/>
            <person name="Luo H."/>
            <person name="Baker S.E."/>
            <person name="Pisabarro A.G."/>
            <person name="Walton J.D."/>
            <person name="Blanchette R.A."/>
            <person name="Henrissat B."/>
            <person name="Martin F."/>
            <person name="Cullen D."/>
            <person name="Hibbett D.S."/>
            <person name="Grigoriev I.V."/>
        </authorList>
    </citation>
    <scope>NUCLEOTIDE SEQUENCE [LARGE SCALE GENOMIC DNA]</scope>
    <source>
        <strain evidence="6">MUCL 33604</strain>
    </source>
</reference>
<keyword evidence="3" id="KW-0964">Secreted</keyword>
<keyword evidence="4" id="KW-0732">Signal</keyword>
<dbReference type="InParanoid" id="A0A067PVR1"/>
<sequence>MLRVFLALATVATLLGFCSASRLLDPRYSGDYLPLQVYDNGTYGPPLQLEHLFYDQWPTGLSVSSTGKIYANFPTQLNTANTKFTVGVITNYTTEAPFPSAEYNTPPGGFLNASNTAYGAGDPDHLISVQSVVVDELDRVWALDTGRPLSNGQMVYSSYGGPKLVGFDQNGTVIANHVLPPNVAYPDSYLNDVRFDLRPSTLPSGKGVAYITDSSDEGRNGIIVIDLGTGEAWRHLDSIPYTRGDQGFVSTYDGEPFQPVRSGLMGHLTTGADGIALSADGEYLFFTPLSSRRLYRVPTSFLLVQPSIANPNAANDAIAMTQFHGQSGGSHADGMETDSSGLIYIGAPEQNSINIHNAATGTFTTFVRDPRIQWPDTLSVATNNRLYFTVNQYWLQPAINNGTDKRIPPYGIFSVPIGAGKIQLT</sequence>
<dbReference type="PANTHER" id="PTHR10009:SF18">
    <property type="entry name" value="PROTEIN YELLOW-LIKE PROTEIN"/>
    <property type="match status" value="1"/>
</dbReference>
<evidence type="ECO:0000256" key="2">
    <source>
        <dbReference type="ARBA" id="ARBA00009127"/>
    </source>
</evidence>
<dbReference type="HOGENOM" id="CLU_031076_0_2_1"/>
<dbReference type="Gene3D" id="2.120.10.30">
    <property type="entry name" value="TolB, C-terminal domain"/>
    <property type="match status" value="1"/>
</dbReference>
<evidence type="ECO:0000256" key="1">
    <source>
        <dbReference type="ARBA" id="ARBA00004613"/>
    </source>
</evidence>
<accession>A0A067PVR1</accession>
<dbReference type="InterPro" id="IPR011042">
    <property type="entry name" value="6-blade_b-propeller_TolB-like"/>
</dbReference>
<proteinExistence type="inferred from homology"/>
<dbReference type="PANTHER" id="PTHR10009">
    <property type="entry name" value="PROTEIN YELLOW-RELATED"/>
    <property type="match status" value="1"/>
</dbReference>
<organism evidence="5 6">
    <name type="scientific">Jaapia argillacea MUCL 33604</name>
    <dbReference type="NCBI Taxonomy" id="933084"/>
    <lineage>
        <taxon>Eukaryota</taxon>
        <taxon>Fungi</taxon>
        <taxon>Dikarya</taxon>
        <taxon>Basidiomycota</taxon>
        <taxon>Agaricomycotina</taxon>
        <taxon>Agaricomycetes</taxon>
        <taxon>Agaricomycetidae</taxon>
        <taxon>Jaapiales</taxon>
        <taxon>Jaapiaceae</taxon>
        <taxon>Jaapia</taxon>
    </lineage>
</organism>
<comment type="similarity">
    <text evidence="2">Belongs to the major royal jelly protein family.</text>
</comment>
<evidence type="ECO:0000313" key="5">
    <source>
        <dbReference type="EMBL" id="KDQ58913.1"/>
    </source>
</evidence>
<evidence type="ECO:0008006" key="7">
    <source>
        <dbReference type="Google" id="ProtNLM"/>
    </source>
</evidence>
<name>A0A067PVR1_9AGAM</name>
<dbReference type="Pfam" id="PF03022">
    <property type="entry name" value="MRJP"/>
    <property type="match status" value="1"/>
</dbReference>
<keyword evidence="6" id="KW-1185">Reference proteome</keyword>
<dbReference type="Proteomes" id="UP000027265">
    <property type="component" value="Unassembled WGS sequence"/>
</dbReference>
<evidence type="ECO:0000256" key="3">
    <source>
        <dbReference type="ARBA" id="ARBA00022525"/>
    </source>
</evidence>
<dbReference type="SUPFAM" id="SSF63829">
    <property type="entry name" value="Calcium-dependent phosphotriesterase"/>
    <property type="match status" value="1"/>
</dbReference>
<feature type="signal peptide" evidence="4">
    <location>
        <begin position="1"/>
        <end position="20"/>
    </location>
</feature>
<evidence type="ECO:0000313" key="6">
    <source>
        <dbReference type="Proteomes" id="UP000027265"/>
    </source>
</evidence>
<gene>
    <name evidence="5" type="ORF">JAAARDRAFT_127607</name>
</gene>
<dbReference type="GO" id="GO:0005576">
    <property type="term" value="C:extracellular region"/>
    <property type="evidence" value="ECO:0007669"/>
    <property type="project" value="UniProtKB-SubCell"/>
</dbReference>
<dbReference type="STRING" id="933084.A0A067PVR1"/>